<feature type="domain" description="Hemerythrin-like" evidence="1">
    <location>
        <begin position="23"/>
        <end position="134"/>
    </location>
</feature>
<reference evidence="2 3" key="1">
    <citation type="submission" date="2022-06" db="EMBL/GenBank/DDBJ databases">
        <title>Genomic Encyclopedia of Archaeal and Bacterial Type Strains, Phase II (KMG-II): from individual species to whole genera.</title>
        <authorList>
            <person name="Goeker M."/>
        </authorList>
    </citation>
    <scope>NUCLEOTIDE SEQUENCE [LARGE SCALE GENOMIC DNA]</scope>
    <source>
        <strain evidence="2 3">DSM 45037</strain>
    </source>
</reference>
<keyword evidence="3" id="KW-1185">Reference proteome</keyword>
<evidence type="ECO:0000259" key="1">
    <source>
        <dbReference type="Pfam" id="PF01814"/>
    </source>
</evidence>
<dbReference type="Pfam" id="PF01814">
    <property type="entry name" value="Hemerythrin"/>
    <property type="match status" value="1"/>
</dbReference>
<evidence type="ECO:0000313" key="3">
    <source>
        <dbReference type="Proteomes" id="UP001205740"/>
    </source>
</evidence>
<dbReference type="RefSeq" id="WP_253655729.1">
    <property type="nucleotide sequence ID" value="NZ_BAAAOE010000005.1"/>
</dbReference>
<evidence type="ECO:0000313" key="2">
    <source>
        <dbReference type="EMBL" id="MCP2162167.1"/>
    </source>
</evidence>
<dbReference type="Proteomes" id="UP001205740">
    <property type="component" value="Unassembled WGS sequence"/>
</dbReference>
<comment type="caution">
    <text evidence="2">The sequence shown here is derived from an EMBL/GenBank/DDBJ whole genome shotgun (WGS) entry which is preliminary data.</text>
</comment>
<sequence>MTSIAHRPIDELGGPTSVLVRQRTDHVELDHLIRAAHESHGVERQKTVNRLCRLVFPHAFAGESVLWPVIRRVVPDGEAQTLEIEREHQQINELFTELERTEPDSIAYDDLFAQITDLLRQDVRDEEDSLFPELRDALDDRDLRRLGWVWLAVRRTAPTRPHPVVARRPPGNALAALPLTVIDRSRDGLDQLALRAPSRLAARASAGLASLAGGIERIGVLRVGERPDTHITDTHSADAD</sequence>
<gene>
    <name evidence="2" type="ORF">LX12_003371</name>
</gene>
<dbReference type="Gene3D" id="1.20.120.520">
    <property type="entry name" value="nmb1532 protein domain like"/>
    <property type="match status" value="1"/>
</dbReference>
<dbReference type="EMBL" id="JAMTCG010000006">
    <property type="protein sequence ID" value="MCP2162167.1"/>
    <property type="molecule type" value="Genomic_DNA"/>
</dbReference>
<proteinExistence type="predicted"/>
<dbReference type="PANTHER" id="PTHR35585">
    <property type="entry name" value="HHE DOMAIN PROTEIN (AFU_ORTHOLOGUE AFUA_4G00730)"/>
    <property type="match status" value="1"/>
</dbReference>
<organism evidence="2 3">
    <name type="scientific">Williamsia serinedens</name>
    <dbReference type="NCBI Taxonomy" id="391736"/>
    <lineage>
        <taxon>Bacteria</taxon>
        <taxon>Bacillati</taxon>
        <taxon>Actinomycetota</taxon>
        <taxon>Actinomycetes</taxon>
        <taxon>Mycobacteriales</taxon>
        <taxon>Nocardiaceae</taxon>
        <taxon>Williamsia</taxon>
    </lineage>
</organism>
<accession>A0ABT1H4J9</accession>
<dbReference type="PANTHER" id="PTHR35585:SF1">
    <property type="entry name" value="HHE DOMAIN PROTEIN (AFU_ORTHOLOGUE AFUA_4G00730)"/>
    <property type="match status" value="1"/>
</dbReference>
<dbReference type="InterPro" id="IPR012312">
    <property type="entry name" value="Hemerythrin-like"/>
</dbReference>
<name>A0ABT1H4J9_9NOCA</name>
<protein>
    <submittedName>
        <fullName evidence="2">Hemerythrin HHE cation binding domain-containing protein</fullName>
    </submittedName>
</protein>